<dbReference type="GO" id="GO:0005634">
    <property type="term" value="C:nucleus"/>
    <property type="evidence" value="ECO:0007669"/>
    <property type="project" value="UniProtKB-SubCell"/>
</dbReference>
<proteinExistence type="predicted"/>
<organism evidence="4 5">
    <name type="scientific">Dipteronia sinensis</name>
    <dbReference type="NCBI Taxonomy" id="43782"/>
    <lineage>
        <taxon>Eukaryota</taxon>
        <taxon>Viridiplantae</taxon>
        <taxon>Streptophyta</taxon>
        <taxon>Embryophyta</taxon>
        <taxon>Tracheophyta</taxon>
        <taxon>Spermatophyta</taxon>
        <taxon>Magnoliopsida</taxon>
        <taxon>eudicotyledons</taxon>
        <taxon>Gunneridae</taxon>
        <taxon>Pentapetalae</taxon>
        <taxon>rosids</taxon>
        <taxon>malvids</taxon>
        <taxon>Sapindales</taxon>
        <taxon>Sapindaceae</taxon>
        <taxon>Hippocastanoideae</taxon>
        <taxon>Acereae</taxon>
        <taxon>Dipteronia</taxon>
    </lineage>
</organism>
<evidence type="ECO:0000259" key="3">
    <source>
        <dbReference type="Pfam" id="PF12047"/>
    </source>
</evidence>
<protein>
    <recommendedName>
        <fullName evidence="3">RFTS domain-containing protein</fullName>
    </recommendedName>
</protein>
<dbReference type="EMBL" id="JANJYJ010000001">
    <property type="protein sequence ID" value="KAK3229410.1"/>
    <property type="molecule type" value="Genomic_DNA"/>
</dbReference>
<dbReference type="Proteomes" id="UP001281410">
    <property type="component" value="Unassembled WGS sequence"/>
</dbReference>
<dbReference type="AlphaFoldDB" id="A0AAE0B4Z0"/>
<comment type="caution">
    <text evidence="4">The sequence shown here is derived from an EMBL/GenBank/DDBJ whole genome shotgun (WGS) entry which is preliminary data.</text>
</comment>
<evidence type="ECO:0000313" key="5">
    <source>
        <dbReference type="Proteomes" id="UP001281410"/>
    </source>
</evidence>
<evidence type="ECO:0000256" key="1">
    <source>
        <dbReference type="ARBA" id="ARBA00004123"/>
    </source>
</evidence>
<evidence type="ECO:0000313" key="4">
    <source>
        <dbReference type="EMBL" id="KAK3229410.1"/>
    </source>
</evidence>
<comment type="subcellular location">
    <subcellularLocation>
        <location evidence="1">Nucleus</location>
    </subcellularLocation>
</comment>
<dbReference type="Pfam" id="PF12047">
    <property type="entry name" value="DNMT1-RFD"/>
    <property type="match status" value="1"/>
</dbReference>
<gene>
    <name evidence="4" type="ORF">Dsin_001291</name>
</gene>
<feature type="domain" description="RFTS" evidence="3">
    <location>
        <begin position="12"/>
        <end position="55"/>
    </location>
</feature>
<reference evidence="4" key="1">
    <citation type="journal article" date="2023" name="Plant J.">
        <title>Genome sequences and population genomics provide insights into the demographic history, inbreeding, and mutation load of two 'living fossil' tree species of Dipteronia.</title>
        <authorList>
            <person name="Feng Y."/>
            <person name="Comes H.P."/>
            <person name="Chen J."/>
            <person name="Zhu S."/>
            <person name="Lu R."/>
            <person name="Zhang X."/>
            <person name="Li P."/>
            <person name="Qiu J."/>
            <person name="Olsen K.M."/>
            <person name="Qiu Y."/>
        </authorList>
    </citation>
    <scope>NUCLEOTIDE SEQUENCE</scope>
    <source>
        <strain evidence="4">NBL</strain>
    </source>
</reference>
<evidence type="ECO:0000256" key="2">
    <source>
        <dbReference type="ARBA" id="ARBA00023242"/>
    </source>
</evidence>
<keyword evidence="2" id="KW-0539">Nucleus</keyword>
<keyword evidence="5" id="KW-1185">Reference proteome</keyword>
<sequence>MMKALLSFGSPLSTDVADYDCVRPGSNYKMLYNLFFGKARACACVEVYKMLSKTCGGKVIRSMSDSKSFPDRKAIKDFIISQGGFIYNQLIGLDETSLVFKDLPVLAALREENDVTAEATASGNLMNTGLRIGEGEQISQSSSSACRNR</sequence>
<name>A0AAE0B4Z0_9ROSI</name>
<dbReference type="InterPro" id="IPR022702">
    <property type="entry name" value="Cytosine_MeTrfase1_RFD"/>
</dbReference>
<accession>A0AAE0B4Z0</accession>